<dbReference type="Pfam" id="PF13673">
    <property type="entry name" value="Acetyltransf_10"/>
    <property type="match status" value="1"/>
</dbReference>
<reference evidence="2" key="1">
    <citation type="submission" date="2021-08" db="EMBL/GenBank/DDBJ databases">
        <authorList>
            <person name="Nwanade C."/>
            <person name="Wang M."/>
            <person name="Masoudi A."/>
            <person name="Yu Z."/>
            <person name="Liu J."/>
        </authorList>
    </citation>
    <scope>NUCLEOTIDE SEQUENCE</scope>
    <source>
        <strain evidence="2">S122</strain>
    </source>
</reference>
<dbReference type="PROSITE" id="PS51186">
    <property type="entry name" value="GNAT"/>
    <property type="match status" value="1"/>
</dbReference>
<keyword evidence="2" id="KW-0012">Acyltransferase</keyword>
<dbReference type="SUPFAM" id="SSF55729">
    <property type="entry name" value="Acyl-CoA N-acyltransferases (Nat)"/>
    <property type="match status" value="1"/>
</dbReference>
<dbReference type="EC" id="2.3.1.-" evidence="2"/>
<proteinExistence type="predicted"/>
<keyword evidence="2" id="KW-0808">Transferase</keyword>
<dbReference type="Gene3D" id="3.40.630.30">
    <property type="match status" value="1"/>
</dbReference>
<dbReference type="KEGG" id="lcae:K3721_11340"/>
<dbReference type="InterPro" id="IPR052564">
    <property type="entry name" value="N-acetyltrans/Recomb-assoc"/>
</dbReference>
<dbReference type="PANTHER" id="PTHR43451:SF1">
    <property type="entry name" value="ACETYLTRANSFERASE"/>
    <property type="match status" value="1"/>
</dbReference>
<gene>
    <name evidence="2" type="ORF">K3721_11340</name>
</gene>
<dbReference type="AlphaFoldDB" id="A0A9Q9HJZ2"/>
<dbReference type="EMBL" id="CP081070">
    <property type="protein sequence ID" value="UWQ55841.1"/>
    <property type="molecule type" value="Genomic_DNA"/>
</dbReference>
<name>A0A9Q9HJZ2_LEICA</name>
<accession>A0A9Q9HJZ2</accession>
<feature type="domain" description="N-acetyltransferase" evidence="1">
    <location>
        <begin position="16"/>
        <end position="171"/>
    </location>
</feature>
<evidence type="ECO:0000313" key="3">
    <source>
        <dbReference type="Proteomes" id="UP001058713"/>
    </source>
</evidence>
<dbReference type="PANTHER" id="PTHR43451">
    <property type="entry name" value="ACETYLTRANSFERASE (GNAT) FAMILY PROTEIN"/>
    <property type="match status" value="1"/>
</dbReference>
<dbReference type="GO" id="GO:0016747">
    <property type="term" value="F:acyltransferase activity, transferring groups other than amino-acyl groups"/>
    <property type="evidence" value="ECO:0007669"/>
    <property type="project" value="InterPro"/>
</dbReference>
<evidence type="ECO:0000259" key="1">
    <source>
        <dbReference type="PROSITE" id="PS51186"/>
    </source>
</evidence>
<dbReference type="InterPro" id="IPR000182">
    <property type="entry name" value="GNAT_dom"/>
</dbReference>
<evidence type="ECO:0000313" key="2">
    <source>
        <dbReference type="EMBL" id="UWQ55841.1"/>
    </source>
</evidence>
<organism evidence="2 3">
    <name type="scientific">Leisingera caerulea</name>
    <name type="common">Phaeobacter caeruleus</name>
    <dbReference type="NCBI Taxonomy" id="506591"/>
    <lineage>
        <taxon>Bacteria</taxon>
        <taxon>Pseudomonadati</taxon>
        <taxon>Pseudomonadota</taxon>
        <taxon>Alphaproteobacteria</taxon>
        <taxon>Rhodobacterales</taxon>
        <taxon>Roseobacteraceae</taxon>
        <taxon>Leisingera</taxon>
    </lineage>
</organism>
<dbReference type="InterPro" id="IPR016181">
    <property type="entry name" value="Acyl_CoA_acyltransferase"/>
</dbReference>
<protein>
    <submittedName>
        <fullName evidence="2">GNAT family N-acetyltransferase</fullName>
        <ecNumber evidence="2">2.3.1.-</ecNumber>
    </submittedName>
</protein>
<sequence length="171" mass="18965">MKGDAEEGAPRSKGRYKIRQFKAGDAEDLAEVFRAAVHGIASRYYSPEQINAWCPGAPPAETIGQKLSDGRAVWVAIGENDTPVAFIDLESDGHIDMLFCHPRAAGQGAAAALYVRLETVALRQGLKLLYVEASEAARGFFERQGFAVDRRRVFERRGVKIHNYRMVKILD</sequence>
<dbReference type="Proteomes" id="UP001058713">
    <property type="component" value="Chromosome"/>
</dbReference>
<dbReference type="RefSeq" id="WP_259972683.1">
    <property type="nucleotide sequence ID" value="NZ_CP081070.1"/>
</dbReference>